<keyword evidence="9" id="KW-1185">Reference proteome</keyword>
<keyword evidence="2" id="KW-0677">Repeat</keyword>
<dbReference type="InterPro" id="IPR001347">
    <property type="entry name" value="SIS_dom"/>
</dbReference>
<reference evidence="8 9" key="1">
    <citation type="submission" date="2023-07" db="EMBL/GenBank/DDBJ databases">
        <title>Genomic Encyclopedia of Type Strains, Phase IV (KMG-IV): sequencing the most valuable type-strain genomes for metagenomic binning, comparative biology and taxonomic classification.</title>
        <authorList>
            <person name="Goeker M."/>
        </authorList>
    </citation>
    <scope>NUCLEOTIDE SEQUENCE [LARGE SCALE GENOMIC DNA]</scope>
    <source>
        <strain evidence="8 9">DSM 5896</strain>
    </source>
</reference>
<dbReference type="InterPro" id="IPR046348">
    <property type="entry name" value="SIS_dom_sf"/>
</dbReference>
<dbReference type="CDD" id="cd05014">
    <property type="entry name" value="SIS_Kpsf"/>
    <property type="match status" value="1"/>
</dbReference>
<keyword evidence="3 5" id="KW-0129">CBS domain</keyword>
<dbReference type="Pfam" id="PF01380">
    <property type="entry name" value="SIS"/>
    <property type="match status" value="1"/>
</dbReference>
<dbReference type="InterPro" id="IPR035474">
    <property type="entry name" value="SIS_Kpsf"/>
</dbReference>
<dbReference type="Pfam" id="PF00571">
    <property type="entry name" value="CBS"/>
    <property type="match status" value="2"/>
</dbReference>
<dbReference type="InterPro" id="IPR000644">
    <property type="entry name" value="CBS_dom"/>
</dbReference>
<sequence>MATTGQAEQKRQAEAGAVLRSALRTIETERAGLEALARALSDDLGPAFAASVERIAGLKGRVIVTGMGKSGHIGKKVAATFASTGTPAFFVHPSEASHGDLGMITTDDAVIALSWSGETRELGDILDYAARFDVPLIAVTSAPNSTLARAADIRLVLPRVEEACPNGLAPTTSSLMQLALGDALAVALLEARGFTAVDFRVFHPGGKLGAALKFVRDVMRAGEAMPLVARGTPMSEAVLVMSRMGVGCVGVTDEAGALIGIATDGDLRRHMAPDLMTRRVDDIMTHSPKVIRADALVGEALEVMDSRRISALFAMEGDRPVGVVHMHDLLRIGLV</sequence>
<evidence type="ECO:0000256" key="5">
    <source>
        <dbReference type="PROSITE-ProRule" id="PRU00703"/>
    </source>
</evidence>
<gene>
    <name evidence="8" type="ORF">J3R73_005986</name>
</gene>
<feature type="domain" description="CBS" evidence="6">
    <location>
        <begin position="284"/>
        <end position="335"/>
    </location>
</feature>
<dbReference type="EMBL" id="JAUSVK010000001">
    <property type="protein sequence ID" value="MDQ0396194.1"/>
    <property type="molecule type" value="Genomic_DNA"/>
</dbReference>
<proteinExistence type="inferred from homology"/>
<comment type="caution">
    <text evidence="8">The sequence shown here is derived from an EMBL/GenBank/DDBJ whole genome shotgun (WGS) entry which is preliminary data.</text>
</comment>
<keyword evidence="8" id="KW-0413">Isomerase</keyword>
<dbReference type="PROSITE" id="PS51371">
    <property type="entry name" value="CBS"/>
    <property type="match status" value="2"/>
</dbReference>
<dbReference type="RefSeq" id="WP_307436102.1">
    <property type="nucleotide sequence ID" value="NZ_JAUSVK010000001.1"/>
</dbReference>
<dbReference type="SUPFAM" id="SSF53697">
    <property type="entry name" value="SIS domain"/>
    <property type="match status" value="1"/>
</dbReference>
<evidence type="ECO:0000259" key="6">
    <source>
        <dbReference type="PROSITE" id="PS51371"/>
    </source>
</evidence>
<dbReference type="PROSITE" id="PS51464">
    <property type="entry name" value="SIS"/>
    <property type="match status" value="1"/>
</dbReference>
<dbReference type="PANTHER" id="PTHR42745">
    <property type="match status" value="1"/>
</dbReference>
<dbReference type="CDD" id="cd04604">
    <property type="entry name" value="CBS_pair_SIS_assoc"/>
    <property type="match status" value="1"/>
</dbReference>
<evidence type="ECO:0000259" key="7">
    <source>
        <dbReference type="PROSITE" id="PS51464"/>
    </source>
</evidence>
<name>A0ABU0FQ01_9HYPH</name>
<evidence type="ECO:0000256" key="2">
    <source>
        <dbReference type="ARBA" id="ARBA00022737"/>
    </source>
</evidence>
<dbReference type="InterPro" id="IPR046342">
    <property type="entry name" value="CBS_dom_sf"/>
</dbReference>
<dbReference type="PIRSF" id="PIRSF004692">
    <property type="entry name" value="KdsD_KpsF"/>
    <property type="match status" value="1"/>
</dbReference>
<evidence type="ECO:0000256" key="4">
    <source>
        <dbReference type="PIRNR" id="PIRNR004692"/>
    </source>
</evidence>
<dbReference type="SMART" id="SM00116">
    <property type="entry name" value="CBS"/>
    <property type="match status" value="2"/>
</dbReference>
<dbReference type="NCBIfam" id="TIGR00393">
    <property type="entry name" value="kpsF"/>
    <property type="match status" value="1"/>
</dbReference>
<dbReference type="Gene3D" id="3.10.580.10">
    <property type="entry name" value="CBS-domain"/>
    <property type="match status" value="1"/>
</dbReference>
<evidence type="ECO:0000313" key="9">
    <source>
        <dbReference type="Proteomes" id="UP001237448"/>
    </source>
</evidence>
<comment type="similarity">
    <text evidence="1 4">Belongs to the SIS family. GutQ/KpsF subfamily.</text>
</comment>
<dbReference type="EC" id="5.3.1.13" evidence="8"/>
<accession>A0ABU0FQ01</accession>
<feature type="domain" description="CBS" evidence="6">
    <location>
        <begin position="219"/>
        <end position="283"/>
    </location>
</feature>
<dbReference type="InterPro" id="IPR050986">
    <property type="entry name" value="GutQ/KpsF_isomerases"/>
</dbReference>
<dbReference type="InterPro" id="IPR004800">
    <property type="entry name" value="KdsD/KpsF-type"/>
</dbReference>
<dbReference type="PANTHER" id="PTHR42745:SF1">
    <property type="entry name" value="ARABINOSE 5-PHOSPHATE ISOMERASE KDSD"/>
    <property type="match status" value="1"/>
</dbReference>
<dbReference type="GO" id="GO:0019146">
    <property type="term" value="F:arabinose-5-phosphate isomerase activity"/>
    <property type="evidence" value="ECO:0007669"/>
    <property type="project" value="UniProtKB-EC"/>
</dbReference>
<dbReference type="Gene3D" id="3.40.50.10490">
    <property type="entry name" value="Glucose-6-phosphate isomerase like protein, domain 1"/>
    <property type="match status" value="1"/>
</dbReference>
<feature type="domain" description="SIS" evidence="7">
    <location>
        <begin position="51"/>
        <end position="194"/>
    </location>
</feature>
<dbReference type="Proteomes" id="UP001237448">
    <property type="component" value="Unassembled WGS sequence"/>
</dbReference>
<protein>
    <submittedName>
        <fullName evidence="8">Arabinose-5-phosphate isomerase</fullName>
        <ecNumber evidence="8">5.3.1.13</ecNumber>
    </submittedName>
</protein>
<organism evidence="8 9">
    <name type="scientific">Labrys monachus</name>
    <dbReference type="NCBI Taxonomy" id="217067"/>
    <lineage>
        <taxon>Bacteria</taxon>
        <taxon>Pseudomonadati</taxon>
        <taxon>Pseudomonadota</taxon>
        <taxon>Alphaproteobacteria</taxon>
        <taxon>Hyphomicrobiales</taxon>
        <taxon>Xanthobacteraceae</taxon>
        <taxon>Labrys</taxon>
    </lineage>
</organism>
<evidence type="ECO:0000313" key="8">
    <source>
        <dbReference type="EMBL" id="MDQ0396194.1"/>
    </source>
</evidence>
<evidence type="ECO:0000256" key="1">
    <source>
        <dbReference type="ARBA" id="ARBA00008165"/>
    </source>
</evidence>
<evidence type="ECO:0000256" key="3">
    <source>
        <dbReference type="ARBA" id="ARBA00023122"/>
    </source>
</evidence>